<dbReference type="Proteomes" id="UP000661649">
    <property type="component" value="Unassembled WGS sequence"/>
</dbReference>
<name>A0ABR7PB29_9FIRM</name>
<proteinExistence type="predicted"/>
<keyword evidence="2" id="KW-1185">Reference proteome</keyword>
<evidence type="ECO:0000313" key="1">
    <source>
        <dbReference type="EMBL" id="MBC8628632.1"/>
    </source>
</evidence>
<accession>A0ABR7PB29</accession>
<organism evidence="1 2">
    <name type="scientific">Blautia stercoris</name>
    <dbReference type="NCBI Taxonomy" id="871664"/>
    <lineage>
        <taxon>Bacteria</taxon>
        <taxon>Bacillati</taxon>
        <taxon>Bacillota</taxon>
        <taxon>Clostridia</taxon>
        <taxon>Lachnospirales</taxon>
        <taxon>Lachnospiraceae</taxon>
        <taxon>Blautia</taxon>
    </lineage>
</organism>
<comment type="caution">
    <text evidence="1">The sequence shown here is derived from an EMBL/GenBank/DDBJ whole genome shotgun (WGS) entry which is preliminary data.</text>
</comment>
<evidence type="ECO:0000313" key="2">
    <source>
        <dbReference type="Proteomes" id="UP000661649"/>
    </source>
</evidence>
<reference evidence="1 2" key="1">
    <citation type="submission" date="2020-08" db="EMBL/GenBank/DDBJ databases">
        <title>Genome public.</title>
        <authorList>
            <person name="Liu C."/>
            <person name="Sun Q."/>
        </authorList>
    </citation>
    <scope>NUCLEOTIDE SEQUENCE [LARGE SCALE GENOMIC DNA]</scope>
    <source>
        <strain evidence="1 2">3_YM_SP_D4_24.mj</strain>
    </source>
</reference>
<dbReference type="RefSeq" id="WP_022303930.1">
    <property type="nucleotide sequence ID" value="NZ_DAWEED010000012.1"/>
</dbReference>
<dbReference type="EMBL" id="JACRTP010000003">
    <property type="protein sequence ID" value="MBC8628632.1"/>
    <property type="molecule type" value="Genomic_DNA"/>
</dbReference>
<gene>
    <name evidence="1" type="ORF">H8712_08380</name>
</gene>
<protein>
    <submittedName>
        <fullName evidence="1">Uncharacterized protein</fullName>
    </submittedName>
</protein>
<sequence>MINYEEELKKFEPCQDVDDAENAIYRQDLTDVVDILKEILKETEGNTRK</sequence>